<dbReference type="Pfam" id="PF00990">
    <property type="entry name" value="GGDEF"/>
    <property type="match status" value="1"/>
</dbReference>
<dbReference type="InterPro" id="IPR011990">
    <property type="entry name" value="TPR-like_helical_dom_sf"/>
</dbReference>
<dbReference type="InterPro" id="IPR043128">
    <property type="entry name" value="Rev_trsase/Diguanyl_cyclase"/>
</dbReference>
<dbReference type="InterPro" id="IPR050469">
    <property type="entry name" value="Diguanylate_Cyclase"/>
</dbReference>
<dbReference type="EMBL" id="JACOFV010000003">
    <property type="protein sequence ID" value="MBC3861333.1"/>
    <property type="molecule type" value="Genomic_DNA"/>
</dbReference>
<dbReference type="SUPFAM" id="SSF55073">
    <property type="entry name" value="Nucleotide cyclase"/>
    <property type="match status" value="1"/>
</dbReference>
<feature type="domain" description="GGDEF" evidence="5">
    <location>
        <begin position="512"/>
        <end position="650"/>
    </location>
</feature>
<dbReference type="Gene3D" id="3.30.70.270">
    <property type="match status" value="1"/>
</dbReference>
<dbReference type="InterPro" id="IPR000160">
    <property type="entry name" value="GGDEF_dom"/>
</dbReference>
<keyword evidence="4" id="KW-0812">Transmembrane</keyword>
<dbReference type="SMART" id="SM00028">
    <property type="entry name" value="TPR"/>
    <property type="match status" value="4"/>
</dbReference>
<dbReference type="NCBIfam" id="TIGR00254">
    <property type="entry name" value="GGDEF"/>
    <property type="match status" value="1"/>
</dbReference>
<dbReference type="RefSeq" id="WP_186911270.1">
    <property type="nucleotide sequence ID" value="NZ_JACOFV010000003.1"/>
</dbReference>
<comment type="catalytic activity">
    <reaction evidence="2">
        <text>2 GTP = 3',3'-c-di-GMP + 2 diphosphate</text>
        <dbReference type="Rhea" id="RHEA:24898"/>
        <dbReference type="ChEBI" id="CHEBI:33019"/>
        <dbReference type="ChEBI" id="CHEBI:37565"/>
        <dbReference type="ChEBI" id="CHEBI:58805"/>
        <dbReference type="EC" id="2.7.7.65"/>
    </reaction>
</comment>
<feature type="transmembrane region" description="Helical" evidence="4">
    <location>
        <begin position="435"/>
        <end position="455"/>
    </location>
</feature>
<evidence type="ECO:0000256" key="3">
    <source>
        <dbReference type="PROSITE-ProRule" id="PRU00339"/>
    </source>
</evidence>
<feature type="repeat" description="TPR" evidence="3">
    <location>
        <begin position="235"/>
        <end position="268"/>
    </location>
</feature>
<reference evidence="6" key="1">
    <citation type="submission" date="2020-08" db="EMBL/GenBank/DDBJ databases">
        <title>Novel species isolated from subtropical streams in China.</title>
        <authorList>
            <person name="Lu H."/>
        </authorList>
    </citation>
    <scope>NUCLEOTIDE SEQUENCE</scope>
    <source>
        <strain evidence="6">KACC 12607</strain>
    </source>
</reference>
<comment type="caution">
    <text evidence="6">The sequence shown here is derived from an EMBL/GenBank/DDBJ whole genome shotgun (WGS) entry which is preliminary data.</text>
</comment>
<accession>A0A923HFB2</accession>
<gene>
    <name evidence="6" type="ORF">H8K32_04415</name>
</gene>
<dbReference type="EC" id="2.7.7.65" evidence="1"/>
<organism evidence="6 7">
    <name type="scientific">Undibacterium jejuense</name>
    <dbReference type="NCBI Taxonomy" id="1344949"/>
    <lineage>
        <taxon>Bacteria</taxon>
        <taxon>Pseudomonadati</taxon>
        <taxon>Pseudomonadota</taxon>
        <taxon>Betaproteobacteria</taxon>
        <taxon>Burkholderiales</taxon>
        <taxon>Oxalobacteraceae</taxon>
        <taxon>Undibacterium</taxon>
    </lineage>
</organism>
<keyword evidence="3" id="KW-0802">TPR repeat</keyword>
<dbReference type="PANTHER" id="PTHR45138">
    <property type="entry name" value="REGULATORY COMPONENTS OF SENSORY TRANSDUCTION SYSTEM"/>
    <property type="match status" value="1"/>
</dbReference>
<evidence type="ECO:0000256" key="1">
    <source>
        <dbReference type="ARBA" id="ARBA00012528"/>
    </source>
</evidence>
<keyword evidence="4" id="KW-0472">Membrane</keyword>
<dbReference type="SUPFAM" id="SSF48452">
    <property type="entry name" value="TPR-like"/>
    <property type="match status" value="2"/>
</dbReference>
<proteinExistence type="predicted"/>
<dbReference type="Proteomes" id="UP000634011">
    <property type="component" value="Unassembled WGS sequence"/>
</dbReference>
<dbReference type="GO" id="GO:0052621">
    <property type="term" value="F:diguanylate cyclase activity"/>
    <property type="evidence" value="ECO:0007669"/>
    <property type="project" value="UniProtKB-EC"/>
</dbReference>
<dbReference type="Pfam" id="PF13181">
    <property type="entry name" value="TPR_8"/>
    <property type="match status" value="2"/>
</dbReference>
<dbReference type="AlphaFoldDB" id="A0A923HFB2"/>
<sequence>MVNKKLLAIVRFYVCTLVGVMLLGHSAYANEAFEKEQIASILTLGDSDNTEALKRLMAVKEQQSAATPVQIRLQTLEVLVSLYYDAGKIKSSEATINELLALATAEKDVEGIGIANIMAAYKLIEDGKPQEALNKLNLIDSSLQPDASAELKMRLDSALGTASYVLGNFDSSLRYFLEALKLTDELPERKVENRIRRLDSIAKLYINMKDPEKALATVDEALEISPLARAPKILASLSLSQGIAYANLNQDAKAVEAYKRALKIAREAGMATFEVICLIDISDHYLTTNEYKKAEEFARLSLKRAEALGDKGSIDIAKINLGFSLAGQGRIASGVELVNGVIHDFLQSGRKTDAESVIGELANMYEKAGMYKEALATLRQQQSLSNELFSADRSKAVAGLQEQFNAKQRQKQIELLGKENALKDADIRNHSLQQVITMLGAMVTVMVGIFIYLLYRRVQRINQQLREANSQLEFHAIRDPLTGLYNRRSFVELMKTRSVQLEADRREEREGNPDCLILLDIDHFKHINDTLGHAAGDAVLIQVAQRLRKVVRDTDMVLRWGGEEFLVYSPKSNPSQIAGLVDRVLQSVGGTSIVAGDHEVQVTMTAGFISLPFSDISELKLDWEKALQIADMALYLGKANGRNRGYGIAKIMVDSESALPFLEEDLAAAVSSGMVELIEVVGPAKLDLPVSK</sequence>
<dbReference type="Gene3D" id="1.25.40.10">
    <property type="entry name" value="Tetratricopeptide repeat domain"/>
    <property type="match status" value="2"/>
</dbReference>
<keyword evidence="4" id="KW-1133">Transmembrane helix</keyword>
<evidence type="ECO:0000259" key="5">
    <source>
        <dbReference type="PROSITE" id="PS50887"/>
    </source>
</evidence>
<keyword evidence="7" id="KW-1185">Reference proteome</keyword>
<dbReference type="FunFam" id="3.30.70.270:FF:000001">
    <property type="entry name" value="Diguanylate cyclase domain protein"/>
    <property type="match status" value="1"/>
</dbReference>
<evidence type="ECO:0000313" key="6">
    <source>
        <dbReference type="EMBL" id="MBC3861333.1"/>
    </source>
</evidence>
<dbReference type="InterPro" id="IPR029787">
    <property type="entry name" value="Nucleotide_cyclase"/>
</dbReference>
<evidence type="ECO:0000313" key="7">
    <source>
        <dbReference type="Proteomes" id="UP000634011"/>
    </source>
</evidence>
<name>A0A923HFB2_9BURK</name>
<dbReference type="PROSITE" id="PS50005">
    <property type="entry name" value="TPR"/>
    <property type="match status" value="1"/>
</dbReference>
<dbReference type="SMART" id="SM00267">
    <property type="entry name" value="GGDEF"/>
    <property type="match status" value="1"/>
</dbReference>
<dbReference type="PANTHER" id="PTHR45138:SF9">
    <property type="entry name" value="DIGUANYLATE CYCLASE DGCM-RELATED"/>
    <property type="match status" value="1"/>
</dbReference>
<dbReference type="CDD" id="cd01949">
    <property type="entry name" value="GGDEF"/>
    <property type="match status" value="1"/>
</dbReference>
<evidence type="ECO:0000256" key="4">
    <source>
        <dbReference type="SAM" id="Phobius"/>
    </source>
</evidence>
<dbReference type="PROSITE" id="PS50887">
    <property type="entry name" value="GGDEF"/>
    <property type="match status" value="1"/>
</dbReference>
<evidence type="ECO:0000256" key="2">
    <source>
        <dbReference type="ARBA" id="ARBA00034247"/>
    </source>
</evidence>
<dbReference type="InterPro" id="IPR019734">
    <property type="entry name" value="TPR_rpt"/>
</dbReference>
<dbReference type="Pfam" id="PF13176">
    <property type="entry name" value="TPR_7"/>
    <property type="match status" value="1"/>
</dbReference>
<protein>
    <recommendedName>
        <fullName evidence="1">diguanylate cyclase</fullName>
        <ecNumber evidence="1">2.7.7.65</ecNumber>
    </recommendedName>
</protein>